<dbReference type="STRING" id="869250.J4C930"/>
<dbReference type="Pfam" id="PF10213">
    <property type="entry name" value="MRP-S28"/>
    <property type="match status" value="1"/>
</dbReference>
<dbReference type="Proteomes" id="UP000003786">
    <property type="component" value="Chromosome 4"/>
</dbReference>
<dbReference type="EMBL" id="AP011949">
    <property type="protein sequence ID" value="BAM41823.1"/>
    <property type="molecule type" value="Genomic_DNA"/>
</dbReference>
<dbReference type="KEGG" id="tot:TOT_040000203"/>
<dbReference type="InterPro" id="IPR019349">
    <property type="entry name" value="Ribosomal_mS35_mit"/>
</dbReference>
<organism evidence="2 3">
    <name type="scientific">Theileria orientalis strain Shintoku</name>
    <dbReference type="NCBI Taxonomy" id="869250"/>
    <lineage>
        <taxon>Eukaryota</taxon>
        <taxon>Sar</taxon>
        <taxon>Alveolata</taxon>
        <taxon>Apicomplexa</taxon>
        <taxon>Aconoidasida</taxon>
        <taxon>Piroplasmida</taxon>
        <taxon>Theileriidae</taxon>
        <taxon>Theileria</taxon>
    </lineage>
</organism>
<dbReference type="AlphaFoldDB" id="J4C930"/>
<proteinExistence type="predicted"/>
<dbReference type="RefSeq" id="XP_009692124.1">
    <property type="nucleotide sequence ID" value="XM_009693829.1"/>
</dbReference>
<dbReference type="OrthoDB" id="5307821at2759"/>
<dbReference type="GeneID" id="20716293"/>
<feature type="domain" description="Small ribosomal subunit protein mS35 mitochondrial conserved" evidence="1">
    <location>
        <begin position="148"/>
        <end position="223"/>
    </location>
</feature>
<keyword evidence="3" id="KW-1185">Reference proteome</keyword>
<dbReference type="eggNOG" id="ENOG502SP2U">
    <property type="taxonomic scope" value="Eukaryota"/>
</dbReference>
<evidence type="ECO:0000313" key="3">
    <source>
        <dbReference type="Proteomes" id="UP000003786"/>
    </source>
</evidence>
<gene>
    <name evidence="2" type="ORF">TOT_040000203</name>
</gene>
<name>J4C930_THEOR</name>
<sequence>MSLILKELINHSRLYNNNITHIFESNPYIFTHVMTKKKKRKVEKVVKTEEQKQISSSNVLRRQDLIGNPETSDSMSKTIKKQFNLVSAGFVTRKHIARFRKYKALREISRTHDKSFFNSYAFVTPLTKLQHESNLPKTINHSRHDFPHSLHYKVDWYGSSSPAPHPSDTSFYISFNLRELNLSPVQIDGLKGIIGPNRYDSDSGFCVIESNIFNSLNQNASYLGIPNSNTP</sequence>
<evidence type="ECO:0000259" key="1">
    <source>
        <dbReference type="Pfam" id="PF10213"/>
    </source>
</evidence>
<dbReference type="OMA" id="SVIWHGS"/>
<protein>
    <recommendedName>
        <fullName evidence="1">Small ribosomal subunit protein mS35 mitochondrial conserved domain-containing protein</fullName>
    </recommendedName>
</protein>
<accession>J4C930</accession>
<dbReference type="VEuPathDB" id="PiroplasmaDB:TOT_040000203"/>
<reference evidence="2 3" key="1">
    <citation type="journal article" date="2012" name="MBio">
        <title>Comparative genome analysis of three eukaryotic parasites with differing abilities to transform leukocytes reveals key mediators of Theileria-induced leukocyte transformation.</title>
        <authorList>
            <person name="Hayashida K."/>
            <person name="Hara Y."/>
            <person name="Abe T."/>
            <person name="Yamasaki C."/>
            <person name="Toyoda A."/>
            <person name="Kosuge T."/>
            <person name="Suzuki Y."/>
            <person name="Sato Y."/>
            <person name="Kawashima S."/>
            <person name="Katayama T."/>
            <person name="Wakaguri H."/>
            <person name="Inoue N."/>
            <person name="Homma K."/>
            <person name="Tada-Umezaki M."/>
            <person name="Yagi Y."/>
            <person name="Fujii Y."/>
            <person name="Habara T."/>
            <person name="Kanehisa M."/>
            <person name="Watanabe H."/>
            <person name="Ito K."/>
            <person name="Gojobori T."/>
            <person name="Sugawara H."/>
            <person name="Imanishi T."/>
            <person name="Weir W."/>
            <person name="Gardner M."/>
            <person name="Pain A."/>
            <person name="Shiels B."/>
            <person name="Hattori M."/>
            <person name="Nene V."/>
            <person name="Sugimoto C."/>
        </authorList>
    </citation>
    <scope>NUCLEOTIDE SEQUENCE [LARGE SCALE GENOMIC DNA]</scope>
    <source>
        <strain evidence="2 3">Shintoku</strain>
    </source>
</reference>
<evidence type="ECO:0000313" key="2">
    <source>
        <dbReference type="EMBL" id="BAM41823.1"/>
    </source>
</evidence>